<protein>
    <submittedName>
        <fullName evidence="2">Uncharacterized protein</fullName>
    </submittedName>
</protein>
<reference evidence="2" key="1">
    <citation type="submission" date="2019-08" db="EMBL/GenBank/DDBJ databases">
        <authorList>
            <person name="Kucharzyk K."/>
            <person name="Murdoch R.W."/>
            <person name="Higgins S."/>
            <person name="Loffler F."/>
        </authorList>
    </citation>
    <scope>NUCLEOTIDE SEQUENCE</scope>
</reference>
<dbReference type="GO" id="GO:0005886">
    <property type="term" value="C:plasma membrane"/>
    <property type="evidence" value="ECO:0007669"/>
    <property type="project" value="TreeGrafter"/>
</dbReference>
<feature type="transmembrane region" description="Helical" evidence="1">
    <location>
        <begin position="20"/>
        <end position="45"/>
    </location>
</feature>
<keyword evidence="1" id="KW-1133">Transmembrane helix</keyword>
<dbReference type="PANTHER" id="PTHR30441:SF8">
    <property type="entry name" value="DUF748 DOMAIN-CONTAINING PROTEIN"/>
    <property type="match status" value="1"/>
</dbReference>
<dbReference type="AlphaFoldDB" id="A0A644X0Z2"/>
<comment type="caution">
    <text evidence="2">The sequence shown here is derived from an EMBL/GenBank/DDBJ whole genome shotgun (WGS) entry which is preliminary data.</text>
</comment>
<organism evidence="2">
    <name type="scientific">bioreactor metagenome</name>
    <dbReference type="NCBI Taxonomy" id="1076179"/>
    <lineage>
        <taxon>unclassified sequences</taxon>
        <taxon>metagenomes</taxon>
        <taxon>ecological metagenomes</taxon>
    </lineage>
</organism>
<name>A0A644X0Z2_9ZZZZ</name>
<accession>A0A644X0Z2</accession>
<sequence length="862" mass="97389">MDQPTTETNTRKKRKWYGIVLRIFLWLTGSVVFLILLAWLLVVIFQNRIEQNVISQINKEINSEIKVKDIDVTLFHHFPMVSVVFNEVSASDATPQKTGKLFSARWVSLEFNLIDVITGNYTIRQIGMDRGSVWLRVFKDGTDNFHILKPTTDTTASSESTAFHLERIYLSDVSGGYFDDRYDQQYSFFFHQARASGSFYEDDYNVKLSAALRVDTIHVSGMDFMPGTDGLFNGVINVNTSTENVSFSDAEIQIADVLLLAAGKVDYNKARETVDITVKSDKTDLNEFMSLMPQEVQKFSDGLEHRGTISIESHIKGKYSDGKMPAVDISLQMQDGYIERPENKIALSNIRFIGKFTTPDFAAQEKYFLSLKNFSAKLDGKTISGSLQIKNLKNPEIKLSAKGELPLGKIQEWGQWESVKEMAGNVKFDVQYEGTINDFSNLQAKDFIDSKSQGTLLVEDAKLQTEGMSKMASVKKLDAEFSNRDLEINEMDVAYGTSDFSGKAILKDILPFLFIENSELKLSADLHSKNIDITELFPEEENTQNTKETEIKFVLPKNIRAVIDYSADRLSYNKFGASDVRATVHVGENRVLAEDVSLKTLGGTIKGNGTCELKNKDVKVSVDADLKNLDVREAFIVFNNFGQEDLTYDNLRGRTDVSLQMKAVFSETLEVDPATIVATANIEIENGQLVGYAPINDLDKIIKGRDFSDIQFEKMVSTITISDKTIKIPKTEIRSNVMNLKVTGTHSFDNNIEYHLEVKFSDVKKKNEKSHPEDEYGYVVDDGVGDPTLFILITGTVDDPQYKQLDKKAMQEKVKQDLKTEKQNLKKILNDEFGLFKKDSTLKKVEPAPKESNKFQIEWEEE</sequence>
<proteinExistence type="predicted"/>
<keyword evidence="1" id="KW-0472">Membrane</keyword>
<keyword evidence="1" id="KW-0812">Transmembrane</keyword>
<dbReference type="InterPro" id="IPR052894">
    <property type="entry name" value="AsmA-related"/>
</dbReference>
<evidence type="ECO:0000313" key="2">
    <source>
        <dbReference type="EMBL" id="MPM07963.1"/>
    </source>
</evidence>
<dbReference type="GO" id="GO:0090313">
    <property type="term" value="P:regulation of protein targeting to membrane"/>
    <property type="evidence" value="ECO:0007669"/>
    <property type="project" value="TreeGrafter"/>
</dbReference>
<evidence type="ECO:0000256" key="1">
    <source>
        <dbReference type="SAM" id="Phobius"/>
    </source>
</evidence>
<dbReference type="EMBL" id="VSSQ01001395">
    <property type="protein sequence ID" value="MPM07963.1"/>
    <property type="molecule type" value="Genomic_DNA"/>
</dbReference>
<gene>
    <name evidence="2" type="ORF">SDC9_54274</name>
</gene>
<dbReference type="PANTHER" id="PTHR30441">
    <property type="entry name" value="DUF748 DOMAIN-CONTAINING PROTEIN"/>
    <property type="match status" value="1"/>
</dbReference>